<feature type="compositionally biased region" description="Basic residues" evidence="1">
    <location>
        <begin position="1"/>
        <end position="10"/>
    </location>
</feature>
<reference evidence="3" key="1">
    <citation type="submission" date="2014-12" db="EMBL/GenBank/DDBJ databases">
        <title>Genome Sequence of Valsa Canker Pathogens Uncovers a Specific Adaption of Colonization on Woody Bark.</title>
        <authorList>
            <person name="Yin Z."/>
            <person name="Liu H."/>
            <person name="Gao X."/>
            <person name="Li Z."/>
            <person name="Song N."/>
            <person name="Ke X."/>
            <person name="Dai Q."/>
            <person name="Wu Y."/>
            <person name="Sun Y."/>
            <person name="Xu J.-R."/>
            <person name="Kang Z.K."/>
            <person name="Wang L."/>
            <person name="Huang L."/>
        </authorList>
    </citation>
    <scope>NUCLEOTIDE SEQUENCE [LARGE SCALE GENOMIC DNA]</scope>
    <source>
        <strain evidence="3">SXYL134</strain>
    </source>
</reference>
<protein>
    <submittedName>
        <fullName evidence="2">Uncharacterized protein</fullName>
    </submittedName>
</protein>
<accession>A0A194VGP5</accession>
<proteinExistence type="predicted"/>
<gene>
    <name evidence="2" type="ORF">VP1G_10309</name>
</gene>
<dbReference type="AlphaFoldDB" id="A0A194VGP5"/>
<feature type="region of interest" description="Disordered" evidence="1">
    <location>
        <begin position="1"/>
        <end position="59"/>
    </location>
</feature>
<evidence type="ECO:0000313" key="3">
    <source>
        <dbReference type="Proteomes" id="UP000078576"/>
    </source>
</evidence>
<dbReference type="EMBL" id="KN714869">
    <property type="protein sequence ID" value="KUI63187.1"/>
    <property type="molecule type" value="Genomic_DNA"/>
</dbReference>
<evidence type="ECO:0000256" key="1">
    <source>
        <dbReference type="SAM" id="MobiDB-lite"/>
    </source>
</evidence>
<keyword evidence="3" id="KW-1185">Reference proteome</keyword>
<dbReference type="Proteomes" id="UP000078576">
    <property type="component" value="Unassembled WGS sequence"/>
</dbReference>
<feature type="compositionally biased region" description="Low complexity" evidence="1">
    <location>
        <begin position="113"/>
        <end position="127"/>
    </location>
</feature>
<organism evidence="2 3">
    <name type="scientific">Cytospora mali</name>
    <name type="common">Apple Valsa canker fungus</name>
    <name type="synonym">Valsa mali</name>
    <dbReference type="NCBI Taxonomy" id="578113"/>
    <lineage>
        <taxon>Eukaryota</taxon>
        <taxon>Fungi</taxon>
        <taxon>Dikarya</taxon>
        <taxon>Ascomycota</taxon>
        <taxon>Pezizomycotina</taxon>
        <taxon>Sordariomycetes</taxon>
        <taxon>Sordariomycetidae</taxon>
        <taxon>Diaporthales</taxon>
        <taxon>Cytosporaceae</taxon>
        <taxon>Cytospora</taxon>
    </lineage>
</organism>
<evidence type="ECO:0000313" key="2">
    <source>
        <dbReference type="EMBL" id="KUI63187.1"/>
    </source>
</evidence>
<name>A0A194VGP5_CYTMA</name>
<feature type="region of interest" description="Disordered" evidence="1">
    <location>
        <begin position="113"/>
        <end position="174"/>
    </location>
</feature>
<sequence>MPNPKTHHRSYTINFKLRTPTPDAPHASLPVPPPYPSQQRSTIQKSHQSHKPSKSTPNAMMSQATQAFPNLPGGGCAVTDSLPRHNRELTLRRYMLLQDEHEFIRRHLDELSATSSASGATGATTSPAPSPTRPAGHGPLPGHTRSDSAARRASMPQYDAPRPRFHRRGGGVGGARAAVRAETMVDSATLAELASEEAKLATVNEGIKRALTELLNCEAARSDKAFRSFCMTRLMETEQELRSGRRRRSCPVD</sequence>
<dbReference type="STRING" id="694573.A0A194VGP5"/>
<dbReference type="OrthoDB" id="4509729at2759"/>